<dbReference type="InterPro" id="IPR059164">
    <property type="entry name" value="HAT_PRP39_C"/>
</dbReference>
<dbReference type="SMART" id="SM00386">
    <property type="entry name" value="HAT"/>
    <property type="match status" value="6"/>
</dbReference>
<dbReference type="PANTHER" id="PTHR17204:SF5">
    <property type="entry name" value="PRE-MRNA-PROCESSING FACTOR 39"/>
    <property type="match status" value="1"/>
</dbReference>
<evidence type="ECO:0000256" key="7">
    <source>
        <dbReference type="SAM" id="MobiDB-lite"/>
    </source>
</evidence>
<dbReference type="Proteomes" id="UP000039865">
    <property type="component" value="Unassembled WGS sequence"/>
</dbReference>
<evidence type="ECO:0000256" key="2">
    <source>
        <dbReference type="ARBA" id="ARBA00022664"/>
    </source>
</evidence>
<dbReference type="Pfam" id="PF23241">
    <property type="entry name" value="HAT_PRP39_C"/>
    <property type="match status" value="1"/>
</dbReference>
<protein>
    <submittedName>
        <fullName evidence="8">Pre-mrna-processing factor</fullName>
    </submittedName>
</protein>
<feature type="region of interest" description="Disordered" evidence="7">
    <location>
        <begin position="526"/>
        <end position="569"/>
    </location>
</feature>
<evidence type="ECO:0000256" key="4">
    <source>
        <dbReference type="ARBA" id="ARBA00023187"/>
    </source>
</evidence>
<sequence>MSAVATDQLNLQQLFSKAFNLEQYIAVIQDICNKDPLNYIYVHKLANLLVAQNKIAEAQECYEKSLRYNSAQVELWKRFVDFAMEIHYFTNQEEDKCKQIFERAVDNVGQHMKGLEIWTKYMDFETTLNHMSFVNLLGYLSVKTPLIGTEEAETKYLEIIENLYDPICEEVNNPEIVVPEKYKAKYEELVKLMFQTCNGDKFEFIAKIKEISAETKSRVDLRLVFENKIISVWKDGLTLEEEKKIWIDYIKFEISQDMQKRAKLLYERALISLDKDKHFWISYIQFIEKNLKDPQLARAKFENRIKHADKYETVDFMIENALFEEEQQQVQKSRRIYENLQNEIAPDYIKSLIAFINFEKRQNNNEKVKELYFRAYSSSQQKNEIETVSYVVIQYARFLAFKCQDPNRAVEILNQALSKTKGSKMLYLSYANFLKHMDGVIPEVYGKITQIFEKGIDHSQSGLNDDDRSELARFYFEYLQENCSSVAILRNTEQILKEKGLLYGQKQKQESKESKIEIKVGNSIDQNGIHDNGYNNNGDNNYAQLGKRDQPDNGHFNQYGDQPDKRQKF</sequence>
<keyword evidence="5" id="KW-0539">Nucleus</keyword>
<dbReference type="OMA" id="HANFERR"/>
<accession>A0A078AL73</accession>
<keyword evidence="2" id="KW-0507">mRNA processing</keyword>
<organism evidence="8 9">
    <name type="scientific">Stylonychia lemnae</name>
    <name type="common">Ciliate</name>
    <dbReference type="NCBI Taxonomy" id="5949"/>
    <lineage>
        <taxon>Eukaryota</taxon>
        <taxon>Sar</taxon>
        <taxon>Alveolata</taxon>
        <taxon>Ciliophora</taxon>
        <taxon>Intramacronucleata</taxon>
        <taxon>Spirotrichea</taxon>
        <taxon>Stichotrichia</taxon>
        <taxon>Sporadotrichida</taxon>
        <taxon>Oxytrichidae</taxon>
        <taxon>Stylonychinae</taxon>
        <taxon>Stylonychia</taxon>
    </lineage>
</organism>
<keyword evidence="4" id="KW-0508">mRNA splicing</keyword>
<dbReference type="InterPro" id="IPR003107">
    <property type="entry name" value="HAT"/>
</dbReference>
<dbReference type="Gene3D" id="1.25.40.10">
    <property type="entry name" value="Tetratricopeptide repeat domain"/>
    <property type="match status" value="2"/>
</dbReference>
<dbReference type="EMBL" id="CCKQ01011382">
    <property type="protein sequence ID" value="CDW82944.1"/>
    <property type="molecule type" value="Genomic_DNA"/>
</dbReference>
<evidence type="ECO:0000313" key="8">
    <source>
        <dbReference type="EMBL" id="CDW82944.1"/>
    </source>
</evidence>
<name>A0A078AL73_STYLE</name>
<dbReference type="GO" id="GO:0000243">
    <property type="term" value="C:commitment complex"/>
    <property type="evidence" value="ECO:0007669"/>
    <property type="project" value="TreeGrafter"/>
</dbReference>
<dbReference type="InterPro" id="IPR011990">
    <property type="entry name" value="TPR-like_helical_dom_sf"/>
</dbReference>
<dbReference type="AlphaFoldDB" id="A0A078AL73"/>
<keyword evidence="9" id="KW-1185">Reference proteome</keyword>
<dbReference type="GO" id="GO:0000395">
    <property type="term" value="P:mRNA 5'-splice site recognition"/>
    <property type="evidence" value="ECO:0007669"/>
    <property type="project" value="TreeGrafter"/>
</dbReference>
<evidence type="ECO:0000256" key="6">
    <source>
        <dbReference type="ARBA" id="ARBA00038019"/>
    </source>
</evidence>
<dbReference type="InParanoid" id="A0A078AL73"/>
<dbReference type="GO" id="GO:0071004">
    <property type="term" value="C:U2-type prespliceosome"/>
    <property type="evidence" value="ECO:0007669"/>
    <property type="project" value="TreeGrafter"/>
</dbReference>
<gene>
    <name evidence="8" type="primary">Contig1229.g1348</name>
    <name evidence="8" type="ORF">STYLEM_11981</name>
</gene>
<dbReference type="Pfam" id="PF23240">
    <property type="entry name" value="HAT_PRP39_N"/>
    <property type="match status" value="1"/>
</dbReference>
<dbReference type="OrthoDB" id="10265668at2759"/>
<comment type="subcellular location">
    <subcellularLocation>
        <location evidence="1">Nucleus</location>
    </subcellularLocation>
</comment>
<proteinExistence type="inferred from homology"/>
<reference evidence="8 9" key="1">
    <citation type="submission" date="2014-06" db="EMBL/GenBank/DDBJ databases">
        <authorList>
            <person name="Swart Estienne"/>
        </authorList>
    </citation>
    <scope>NUCLEOTIDE SEQUENCE [LARGE SCALE GENOMIC DNA]</scope>
    <source>
        <strain evidence="8 9">130c</strain>
    </source>
</reference>
<dbReference type="SUPFAM" id="SSF48452">
    <property type="entry name" value="TPR-like"/>
    <property type="match status" value="1"/>
</dbReference>
<feature type="compositionally biased region" description="Low complexity" evidence="7">
    <location>
        <begin position="531"/>
        <end position="542"/>
    </location>
</feature>
<keyword evidence="3" id="KW-0677">Repeat</keyword>
<comment type="similarity">
    <text evidence="6">Belongs to the PRP39 family.</text>
</comment>
<dbReference type="GO" id="GO:0005685">
    <property type="term" value="C:U1 snRNP"/>
    <property type="evidence" value="ECO:0007669"/>
    <property type="project" value="TreeGrafter"/>
</dbReference>
<evidence type="ECO:0000256" key="5">
    <source>
        <dbReference type="ARBA" id="ARBA00023242"/>
    </source>
</evidence>
<evidence type="ECO:0000256" key="3">
    <source>
        <dbReference type="ARBA" id="ARBA00022737"/>
    </source>
</evidence>
<dbReference type="GO" id="GO:0030627">
    <property type="term" value="F:pre-mRNA 5'-splice site binding"/>
    <property type="evidence" value="ECO:0007669"/>
    <property type="project" value="TreeGrafter"/>
</dbReference>
<evidence type="ECO:0000256" key="1">
    <source>
        <dbReference type="ARBA" id="ARBA00004123"/>
    </source>
</evidence>
<dbReference type="PANTHER" id="PTHR17204">
    <property type="entry name" value="PRE-MRNA PROCESSING PROTEIN PRP39-RELATED"/>
    <property type="match status" value="1"/>
</dbReference>
<evidence type="ECO:0000313" key="9">
    <source>
        <dbReference type="Proteomes" id="UP000039865"/>
    </source>
</evidence>